<sequence length="139" mass="15641">MIFKFLSQHILKHNPQWQLMNRKLLALESELKALQTDNEGEQNPSHPPATIIEHVNIEKVIIEKYEQSNNFGALGIKSLEGRLNIGANYGMSSSLPQDFEDLFKQKAVLNEKKVGTVKNGQPTSTSQTPKTTIRSRNAL</sequence>
<protein>
    <submittedName>
        <fullName evidence="2">Uncharacterized protein</fullName>
    </submittedName>
</protein>
<comment type="caution">
    <text evidence="2">The sequence shown here is derived from an EMBL/GenBank/DDBJ whole genome shotgun (WGS) entry which is preliminary data.</text>
</comment>
<feature type="region of interest" description="Disordered" evidence="1">
    <location>
        <begin position="114"/>
        <end position="139"/>
    </location>
</feature>
<reference evidence="2" key="2">
    <citation type="submission" date="2020-09" db="EMBL/GenBank/DDBJ databases">
        <authorList>
            <person name="Sun Q."/>
            <person name="Zhou Y."/>
        </authorList>
    </citation>
    <scope>NUCLEOTIDE SEQUENCE</scope>
    <source>
        <strain evidence="2">CGMCC 1.12777</strain>
    </source>
</reference>
<accession>A0A8J2ZRY6</accession>
<organism evidence="2 3">
    <name type="scientific">Pullulanibacillus pueri</name>
    <dbReference type="NCBI Taxonomy" id="1437324"/>
    <lineage>
        <taxon>Bacteria</taxon>
        <taxon>Bacillati</taxon>
        <taxon>Bacillota</taxon>
        <taxon>Bacilli</taxon>
        <taxon>Bacillales</taxon>
        <taxon>Sporolactobacillaceae</taxon>
        <taxon>Pullulanibacillus</taxon>
    </lineage>
</organism>
<keyword evidence="3" id="KW-1185">Reference proteome</keyword>
<dbReference type="Proteomes" id="UP000656813">
    <property type="component" value="Unassembled WGS sequence"/>
</dbReference>
<evidence type="ECO:0000256" key="1">
    <source>
        <dbReference type="SAM" id="MobiDB-lite"/>
    </source>
</evidence>
<evidence type="ECO:0000313" key="3">
    <source>
        <dbReference type="Proteomes" id="UP000656813"/>
    </source>
</evidence>
<proteinExistence type="predicted"/>
<dbReference type="EMBL" id="BMFV01000001">
    <property type="protein sequence ID" value="GGH73965.1"/>
    <property type="molecule type" value="Genomic_DNA"/>
</dbReference>
<gene>
    <name evidence="2" type="ORF">GCM10007096_01730</name>
</gene>
<evidence type="ECO:0000313" key="2">
    <source>
        <dbReference type="EMBL" id="GGH73965.1"/>
    </source>
</evidence>
<name>A0A8J2ZRY6_9BACL</name>
<dbReference type="RefSeq" id="WP_188495100.1">
    <property type="nucleotide sequence ID" value="NZ_BMFV01000001.1"/>
</dbReference>
<dbReference type="AlphaFoldDB" id="A0A8J2ZRY6"/>
<reference evidence="2" key="1">
    <citation type="journal article" date="2014" name="Int. J. Syst. Evol. Microbiol.">
        <title>Complete genome sequence of Corynebacterium casei LMG S-19264T (=DSM 44701T), isolated from a smear-ripened cheese.</title>
        <authorList>
            <consortium name="US DOE Joint Genome Institute (JGI-PGF)"/>
            <person name="Walter F."/>
            <person name="Albersmeier A."/>
            <person name="Kalinowski J."/>
            <person name="Ruckert C."/>
        </authorList>
    </citation>
    <scope>NUCLEOTIDE SEQUENCE</scope>
    <source>
        <strain evidence="2">CGMCC 1.12777</strain>
    </source>
</reference>
<feature type="compositionally biased region" description="Low complexity" evidence="1">
    <location>
        <begin position="121"/>
        <end position="132"/>
    </location>
</feature>